<dbReference type="InterPro" id="IPR008816">
    <property type="entry name" value="Gly_zipper_2TM_dom"/>
</dbReference>
<dbReference type="InterPro" id="IPR051407">
    <property type="entry name" value="Bact_OM_lipoprot/Surf_antigen"/>
</dbReference>
<feature type="compositionally biased region" description="Basic and acidic residues" evidence="3">
    <location>
        <begin position="154"/>
        <end position="165"/>
    </location>
</feature>
<reference evidence="5 6" key="1">
    <citation type="submission" date="2023-04" db="EMBL/GenBank/DDBJ databases">
        <title>Luteimonas sp. M1R5S59.</title>
        <authorList>
            <person name="Sun J.-Q."/>
        </authorList>
    </citation>
    <scope>NUCLEOTIDE SEQUENCE [LARGE SCALE GENOMIC DNA]</scope>
    <source>
        <strain evidence="5 6">M1R5S59</strain>
    </source>
</reference>
<evidence type="ECO:0000313" key="5">
    <source>
        <dbReference type="EMBL" id="MDH5835480.1"/>
    </source>
</evidence>
<dbReference type="EMBL" id="JARXRO010000020">
    <property type="protein sequence ID" value="MDH5835480.1"/>
    <property type="molecule type" value="Genomic_DNA"/>
</dbReference>
<feature type="region of interest" description="Disordered" evidence="3">
    <location>
        <begin position="1"/>
        <end position="22"/>
    </location>
</feature>
<evidence type="ECO:0000259" key="4">
    <source>
        <dbReference type="Pfam" id="PF05433"/>
    </source>
</evidence>
<feature type="region of interest" description="Disordered" evidence="3">
    <location>
        <begin position="54"/>
        <end position="92"/>
    </location>
</feature>
<evidence type="ECO:0000256" key="1">
    <source>
        <dbReference type="ARBA" id="ARBA00004370"/>
    </source>
</evidence>
<feature type="compositionally biased region" description="Basic and acidic residues" evidence="3">
    <location>
        <begin position="76"/>
        <end position="92"/>
    </location>
</feature>
<dbReference type="PANTHER" id="PTHR35603:SF2">
    <property type="entry name" value="OUTER MEMBRANE LIPOPROTEIN"/>
    <property type="match status" value="1"/>
</dbReference>
<comment type="caution">
    <text evidence="5">The sequence shown here is derived from an EMBL/GenBank/DDBJ whole genome shotgun (WGS) entry which is preliminary data.</text>
</comment>
<sequence length="213" mass="23420">MQDDGRTYRTDRGPDRHSGAGEYDWARVVRVDPVFDGRARPVYDTRRCETRRDGYVSSDPYARDGYAPRDSYGGYGDDRHGDPYGQRPRDGNGRLVATVIGGIAGAVLGSRIGDGSGQLVGTAVGSMVGGAAGRGIYDANRRNRQGSVTVCEPDPYRDDHGDYRGYDTYGSQPNDGPVSAYDVTYEYAGRQYVTRTDHHPGDRIRVRVDVRAE</sequence>
<keyword evidence="2" id="KW-0472">Membrane</keyword>
<name>A0ABT6JXP8_9GAMM</name>
<gene>
    <name evidence="5" type="ORF">QFW81_16330</name>
</gene>
<dbReference type="Pfam" id="PF05433">
    <property type="entry name" value="Rick_17kDa_Anti"/>
    <property type="match status" value="1"/>
</dbReference>
<accession>A0ABT6JXP8</accession>
<dbReference type="Proteomes" id="UP001156873">
    <property type="component" value="Unassembled WGS sequence"/>
</dbReference>
<protein>
    <submittedName>
        <fullName evidence="5">Glycine zipper 2TM domain-containing protein</fullName>
    </submittedName>
</protein>
<organism evidence="5 6">
    <name type="scientific">Luteimonas kalidii</name>
    <dbReference type="NCBI Taxonomy" id="3042025"/>
    <lineage>
        <taxon>Bacteria</taxon>
        <taxon>Pseudomonadati</taxon>
        <taxon>Pseudomonadota</taxon>
        <taxon>Gammaproteobacteria</taxon>
        <taxon>Lysobacterales</taxon>
        <taxon>Lysobacteraceae</taxon>
        <taxon>Luteimonas</taxon>
    </lineage>
</organism>
<proteinExistence type="predicted"/>
<feature type="region of interest" description="Disordered" evidence="3">
    <location>
        <begin position="154"/>
        <end position="178"/>
    </location>
</feature>
<keyword evidence="6" id="KW-1185">Reference proteome</keyword>
<evidence type="ECO:0000256" key="3">
    <source>
        <dbReference type="SAM" id="MobiDB-lite"/>
    </source>
</evidence>
<feature type="domain" description="Glycine zipper 2TM" evidence="4">
    <location>
        <begin position="97"/>
        <end position="136"/>
    </location>
</feature>
<evidence type="ECO:0000313" key="6">
    <source>
        <dbReference type="Proteomes" id="UP001156873"/>
    </source>
</evidence>
<comment type="subcellular location">
    <subcellularLocation>
        <location evidence="1">Membrane</location>
    </subcellularLocation>
</comment>
<dbReference type="PANTHER" id="PTHR35603">
    <property type="match status" value="1"/>
</dbReference>
<evidence type="ECO:0000256" key="2">
    <source>
        <dbReference type="ARBA" id="ARBA00023136"/>
    </source>
</evidence>